<name>A0A2S7X4C4_9GAMM</name>
<organism evidence="1 2">
    <name type="scientific">Aliivibrio sifiae</name>
    <dbReference type="NCBI Taxonomy" id="566293"/>
    <lineage>
        <taxon>Bacteria</taxon>
        <taxon>Pseudomonadati</taxon>
        <taxon>Pseudomonadota</taxon>
        <taxon>Gammaproteobacteria</taxon>
        <taxon>Vibrionales</taxon>
        <taxon>Vibrionaceae</taxon>
        <taxon>Aliivibrio</taxon>
    </lineage>
</organism>
<evidence type="ECO:0000313" key="1">
    <source>
        <dbReference type="EMBL" id="PQJ85043.1"/>
    </source>
</evidence>
<sequence length="95" mass="11297">MNFIDLTFLDKRILTQLQKKGMSANEGIRLISYEIYYLNYKDRAIVRKATRLIGNAKKSTIITAIQMNKRKNYLIELYENYDEFDHVSCDYLFSV</sequence>
<gene>
    <name evidence="1" type="ORF">BTO22_16325</name>
</gene>
<comment type="caution">
    <text evidence="1">The sequence shown here is derived from an EMBL/GenBank/DDBJ whole genome shotgun (WGS) entry which is preliminary data.</text>
</comment>
<dbReference type="OrthoDB" id="5918989at2"/>
<evidence type="ECO:0000313" key="2">
    <source>
        <dbReference type="Proteomes" id="UP000239263"/>
    </source>
</evidence>
<dbReference type="RefSeq" id="WP_105056408.1">
    <property type="nucleotide sequence ID" value="NZ_CAWNRT010000002.1"/>
</dbReference>
<dbReference type="EMBL" id="MSCO01000002">
    <property type="protein sequence ID" value="PQJ85043.1"/>
    <property type="molecule type" value="Genomic_DNA"/>
</dbReference>
<dbReference type="Proteomes" id="UP000239263">
    <property type="component" value="Unassembled WGS sequence"/>
</dbReference>
<reference evidence="1 2" key="1">
    <citation type="submission" date="2016-12" db="EMBL/GenBank/DDBJ databases">
        <title>Diversity of luminous bacteria.</title>
        <authorList>
            <person name="Yoshizawa S."/>
            <person name="Kogure K."/>
        </authorList>
    </citation>
    <scope>NUCLEOTIDE SEQUENCE [LARGE SCALE GENOMIC DNA]</scope>
    <source>
        <strain evidence="1 2">ATCC 33715</strain>
    </source>
</reference>
<dbReference type="AlphaFoldDB" id="A0A2S7X4C4"/>
<protein>
    <submittedName>
        <fullName evidence="1">Uncharacterized protein</fullName>
    </submittedName>
</protein>
<accession>A0A2S7X4C4</accession>
<proteinExistence type="predicted"/>